<feature type="domain" description="VWFA" evidence="2">
    <location>
        <begin position="85"/>
        <end position="143"/>
    </location>
</feature>
<feature type="compositionally biased region" description="Acidic residues" evidence="1">
    <location>
        <begin position="21"/>
        <end position="41"/>
    </location>
</feature>
<accession>A0A3S0ZRS7</accession>
<sequence>MHKGFVLVVVVRAWKRKKEEEGEEEGDEKEDEDKEECEEEIKEAKKEPQGKFWTSKGQYPKSYADTDSTGGSMVARAGLEPWTNVFYGGTTMTHLAFETVRTQVLTPENGGRLGAADTVILLTDGRSVVPTETRAEAQKLKARENEEIQDNARIVDEVKNFYQNLYQSKEEEIEDVELEQILGYDIPKLSDIDSSTLEGPITLKEAGKVLFNKPNNKSPGTDGLCTFGHGPFRGGSPRCTDGGRAVGRGGGVEVPKILYKLMEPTEGGQGCEGDGVGKLRMSQSSLIDYNL</sequence>
<protein>
    <recommendedName>
        <fullName evidence="2">VWFA domain-containing protein</fullName>
    </recommendedName>
</protein>
<dbReference type="Pfam" id="PF00092">
    <property type="entry name" value="VWA"/>
    <property type="match status" value="1"/>
</dbReference>
<dbReference type="InterPro" id="IPR002035">
    <property type="entry name" value="VWF_A"/>
</dbReference>
<keyword evidence="4" id="KW-1185">Reference proteome</keyword>
<proteinExistence type="predicted"/>
<feature type="region of interest" description="Disordered" evidence="1">
    <location>
        <begin position="17"/>
        <end position="69"/>
    </location>
</feature>
<dbReference type="STRING" id="188477.A0A3S0ZRS7"/>
<dbReference type="InterPro" id="IPR036465">
    <property type="entry name" value="vWFA_dom_sf"/>
</dbReference>
<reference evidence="3 4" key="1">
    <citation type="submission" date="2019-01" db="EMBL/GenBank/DDBJ databases">
        <title>A draft genome assembly of the solar-powered sea slug Elysia chlorotica.</title>
        <authorList>
            <person name="Cai H."/>
            <person name="Li Q."/>
            <person name="Fang X."/>
            <person name="Li J."/>
            <person name="Curtis N.E."/>
            <person name="Altenburger A."/>
            <person name="Shibata T."/>
            <person name="Feng M."/>
            <person name="Maeda T."/>
            <person name="Schwartz J.A."/>
            <person name="Shigenobu S."/>
            <person name="Lundholm N."/>
            <person name="Nishiyama T."/>
            <person name="Yang H."/>
            <person name="Hasebe M."/>
            <person name="Li S."/>
            <person name="Pierce S.K."/>
            <person name="Wang J."/>
        </authorList>
    </citation>
    <scope>NUCLEOTIDE SEQUENCE [LARGE SCALE GENOMIC DNA]</scope>
    <source>
        <strain evidence="3">EC2010</strain>
        <tissue evidence="3">Whole organism of an adult</tissue>
    </source>
</reference>
<gene>
    <name evidence="3" type="ORF">EGW08_006953</name>
</gene>
<name>A0A3S0ZRS7_ELYCH</name>
<dbReference type="AlphaFoldDB" id="A0A3S0ZRS7"/>
<dbReference type="EMBL" id="RQTK01000175">
    <property type="protein sequence ID" value="RUS85306.1"/>
    <property type="molecule type" value="Genomic_DNA"/>
</dbReference>
<dbReference type="OrthoDB" id="9909359at2759"/>
<comment type="caution">
    <text evidence="3">The sequence shown here is derived from an EMBL/GenBank/DDBJ whole genome shotgun (WGS) entry which is preliminary data.</text>
</comment>
<evidence type="ECO:0000259" key="2">
    <source>
        <dbReference type="Pfam" id="PF00092"/>
    </source>
</evidence>
<organism evidence="3 4">
    <name type="scientific">Elysia chlorotica</name>
    <name type="common">Eastern emerald elysia</name>
    <name type="synonym">Sea slug</name>
    <dbReference type="NCBI Taxonomy" id="188477"/>
    <lineage>
        <taxon>Eukaryota</taxon>
        <taxon>Metazoa</taxon>
        <taxon>Spiralia</taxon>
        <taxon>Lophotrochozoa</taxon>
        <taxon>Mollusca</taxon>
        <taxon>Gastropoda</taxon>
        <taxon>Heterobranchia</taxon>
        <taxon>Euthyneura</taxon>
        <taxon>Panpulmonata</taxon>
        <taxon>Sacoglossa</taxon>
        <taxon>Placobranchoidea</taxon>
        <taxon>Plakobranchidae</taxon>
        <taxon>Elysia</taxon>
    </lineage>
</organism>
<dbReference type="SUPFAM" id="SSF53300">
    <property type="entry name" value="vWA-like"/>
    <property type="match status" value="1"/>
</dbReference>
<evidence type="ECO:0000313" key="3">
    <source>
        <dbReference type="EMBL" id="RUS85306.1"/>
    </source>
</evidence>
<dbReference type="Gene3D" id="3.40.50.410">
    <property type="entry name" value="von Willebrand factor, type A domain"/>
    <property type="match status" value="1"/>
</dbReference>
<evidence type="ECO:0000313" key="4">
    <source>
        <dbReference type="Proteomes" id="UP000271974"/>
    </source>
</evidence>
<dbReference type="Proteomes" id="UP000271974">
    <property type="component" value="Unassembled WGS sequence"/>
</dbReference>
<evidence type="ECO:0000256" key="1">
    <source>
        <dbReference type="SAM" id="MobiDB-lite"/>
    </source>
</evidence>